<dbReference type="SUPFAM" id="SSF144064">
    <property type="entry name" value="Heme iron utilization protein-like"/>
    <property type="match status" value="1"/>
</dbReference>
<dbReference type="EMBL" id="AOBV01000004">
    <property type="protein sequence ID" value="ELV08506.1"/>
    <property type="molecule type" value="Genomic_DNA"/>
</dbReference>
<evidence type="ECO:0008006" key="3">
    <source>
        <dbReference type="Google" id="ProtNLM"/>
    </source>
</evidence>
<accession>L8Y222</accession>
<dbReference type="OrthoDB" id="8781266at2"/>
<reference evidence="1 2" key="1">
    <citation type="journal article" date="2013" name="Genome Announc.">
        <title>Complete Genome Sequence of Wohlfahrtiimonas chitiniclastica Strain SH04, Isolated from Chrysomya megacephala Collected from Pudong International Airport in China.</title>
        <authorList>
            <person name="Cao X.M."/>
            <person name="Chen T."/>
            <person name="Xu L.Z."/>
            <person name="Yao L.S."/>
            <person name="Qi J."/>
            <person name="Zhang X.L."/>
            <person name="Yan Q.L."/>
            <person name="Deng Y.H."/>
            <person name="Guo T.Y."/>
            <person name="Wang J."/>
            <person name="Hu K.X."/>
            <person name="Xu B.L."/>
        </authorList>
    </citation>
    <scope>NUCLEOTIDE SEQUENCE [LARGE SCALE GENOMIC DNA]</scope>
    <source>
        <strain evidence="1 2">SH04</strain>
    </source>
</reference>
<dbReference type="NCBIfam" id="TIGR04108">
    <property type="entry name" value="HutX"/>
    <property type="match status" value="1"/>
</dbReference>
<dbReference type="RefSeq" id="WP_008315035.1">
    <property type="nucleotide sequence ID" value="NZ_KB372778.1"/>
</dbReference>
<dbReference type="HOGENOM" id="CLU_106714_0_0_6"/>
<protein>
    <recommendedName>
        <fullName evidence="3">Heme utilization cystosolic carrier protein HutX</fullName>
    </recommendedName>
</protein>
<keyword evidence="2" id="KW-1185">Reference proteome</keyword>
<dbReference type="PATRIC" id="fig|1261130.3.peg.595"/>
<gene>
    <name evidence="1" type="ORF">F387_01104</name>
</gene>
<dbReference type="Proteomes" id="UP000011617">
    <property type="component" value="Unassembled WGS sequence"/>
</dbReference>
<dbReference type="InterPro" id="IPR010413">
    <property type="entry name" value="HutX-like"/>
</dbReference>
<dbReference type="PIRSF" id="PIRSF030840">
    <property type="entry name" value="DUF1008"/>
    <property type="match status" value="1"/>
</dbReference>
<sequence length="166" mass="18604">MTPEQITALKAQLAENPGVLFESLAEEHNASEAQMIECLPEDFWTKIDGAHFQTLLKEVATWGKVTTIIHSSGSIFEFSGPFPEGSVAHGYYNLSHESGLSGHLKFDNCGAIYFIERPFRGSATYSMLLTDLKGRIMFKIFLGRDENRVIFPDQIEKFHALAKAFN</sequence>
<dbReference type="InterPro" id="IPR053733">
    <property type="entry name" value="Heme_Transport_Util_sf"/>
</dbReference>
<evidence type="ECO:0000313" key="1">
    <source>
        <dbReference type="EMBL" id="ELV08506.1"/>
    </source>
</evidence>
<evidence type="ECO:0000313" key="2">
    <source>
        <dbReference type="Proteomes" id="UP000011617"/>
    </source>
</evidence>
<dbReference type="AlphaFoldDB" id="L8Y222"/>
<dbReference type="GeneID" id="58263322"/>
<organism evidence="1 2">
    <name type="scientific">Wohlfahrtiimonas chitiniclastica SH04</name>
    <dbReference type="NCBI Taxonomy" id="1261130"/>
    <lineage>
        <taxon>Bacteria</taxon>
        <taxon>Pseudomonadati</taxon>
        <taxon>Pseudomonadota</taxon>
        <taxon>Gammaproteobacteria</taxon>
        <taxon>Cardiobacteriales</taxon>
        <taxon>Ignatzschineriaceae</taxon>
        <taxon>Wohlfahrtiimonas</taxon>
    </lineage>
</organism>
<proteinExistence type="predicted"/>
<dbReference type="CDD" id="cd16829">
    <property type="entry name" value="ChuX_HutX-like"/>
    <property type="match status" value="1"/>
</dbReference>
<comment type="caution">
    <text evidence="1">The sequence shown here is derived from an EMBL/GenBank/DDBJ whole genome shotgun (WGS) entry which is preliminary data.</text>
</comment>
<dbReference type="Gene3D" id="3.40.1570.10">
    <property type="entry name" value="HemS/ChuS/ChuX like domains"/>
    <property type="match status" value="1"/>
</dbReference>
<name>L8Y222_9GAMM</name>
<dbReference type="Pfam" id="PF06228">
    <property type="entry name" value="ChuX_HutX"/>
    <property type="match status" value="1"/>
</dbReference>